<dbReference type="PANTHER" id="PTHR10380">
    <property type="entry name" value="CUTICLE PROTEIN"/>
    <property type="match status" value="1"/>
</dbReference>
<dbReference type="InterPro" id="IPR000618">
    <property type="entry name" value="Insect_cuticle"/>
</dbReference>
<dbReference type="Proteomes" id="UP001497623">
    <property type="component" value="Unassembled WGS sequence"/>
</dbReference>
<gene>
    <name evidence="3" type="ORF">MNOR_LOCUS29077</name>
</gene>
<name>A0AAV2RVB5_MEGNR</name>
<accession>A0AAV2RVB5</accession>
<dbReference type="GO" id="GO:0062129">
    <property type="term" value="C:chitin-based extracellular matrix"/>
    <property type="evidence" value="ECO:0007669"/>
    <property type="project" value="TreeGrafter"/>
</dbReference>
<evidence type="ECO:0000256" key="1">
    <source>
        <dbReference type="PROSITE-ProRule" id="PRU00497"/>
    </source>
</evidence>
<dbReference type="AlphaFoldDB" id="A0AAV2RVB5"/>
<evidence type="ECO:0000256" key="2">
    <source>
        <dbReference type="SAM" id="MobiDB-lite"/>
    </source>
</evidence>
<feature type="non-terminal residue" evidence="3">
    <location>
        <position position="555"/>
    </location>
</feature>
<dbReference type="InterPro" id="IPR050468">
    <property type="entry name" value="Cuticle_Struct_Prot"/>
</dbReference>
<reference evidence="3 4" key="1">
    <citation type="submission" date="2024-05" db="EMBL/GenBank/DDBJ databases">
        <authorList>
            <person name="Wallberg A."/>
        </authorList>
    </citation>
    <scope>NUCLEOTIDE SEQUENCE [LARGE SCALE GENOMIC DNA]</scope>
</reference>
<protein>
    <recommendedName>
        <fullName evidence="5">Cuticle protein 6</fullName>
    </recommendedName>
</protein>
<dbReference type="GO" id="GO:0008010">
    <property type="term" value="F:structural constituent of chitin-based larval cuticle"/>
    <property type="evidence" value="ECO:0007669"/>
    <property type="project" value="TreeGrafter"/>
</dbReference>
<feature type="region of interest" description="Disordered" evidence="2">
    <location>
        <begin position="134"/>
        <end position="168"/>
    </location>
</feature>
<keyword evidence="1" id="KW-0193">Cuticle</keyword>
<proteinExistence type="predicted"/>
<organism evidence="3 4">
    <name type="scientific">Meganyctiphanes norvegica</name>
    <name type="common">Northern krill</name>
    <name type="synonym">Thysanopoda norvegica</name>
    <dbReference type="NCBI Taxonomy" id="48144"/>
    <lineage>
        <taxon>Eukaryota</taxon>
        <taxon>Metazoa</taxon>
        <taxon>Ecdysozoa</taxon>
        <taxon>Arthropoda</taxon>
        <taxon>Crustacea</taxon>
        <taxon>Multicrustacea</taxon>
        <taxon>Malacostraca</taxon>
        <taxon>Eumalacostraca</taxon>
        <taxon>Eucarida</taxon>
        <taxon>Euphausiacea</taxon>
        <taxon>Euphausiidae</taxon>
        <taxon>Meganyctiphanes</taxon>
    </lineage>
</organism>
<keyword evidence="4" id="KW-1185">Reference proteome</keyword>
<sequence>MVGEMWRESALISSKWSLSSYVLVARVYLLFLCVTTSVRSHERIALGSDGIPIAEEHNFIILNPEDGTYSFAYDTGAGDDQSFRMEVRDASGRVSGRFGYIDPDGALRITNYNADASGYRSSMTVFERASQKPKGPALVVGPVPNELPPLDSIEPGSRSTNRGRPENVLPPEGIPLLIIGPLPRELQPREILEIDFPEVIPGEEDAFLEVGQDEFLVPTEVNNGSPVTIENKFSFSNSSQSSQFDINLSLASRSEESLLNEDVSIQELQSNKLLISEETTNGAQLFELPIHNPISNSAQFDSNIVRLSLLNENVRSFIDSASQSDLLFSTAPNEKDVNIDNRDIKDISQLHTTPVVVGEDTLQTEQLHLESRIISRPIEAIELAATELNSNTFKLSSRVSGSTKLIQIVRNTMVPLSKNSQGHRFTSREAQTDVRIVDTDQSVDLQETQIQEEEEDVMIEKTDVSGYCCNITDTKKASSEQVVVNLPQPNYLPPINKQTQDKKTYGDNSFLSHRNAYNSNNMKSIILRALLLPNIRSSLLNQAHLESQPSSHRFR</sequence>
<evidence type="ECO:0000313" key="4">
    <source>
        <dbReference type="Proteomes" id="UP001497623"/>
    </source>
</evidence>
<dbReference type="PROSITE" id="PS51155">
    <property type="entry name" value="CHIT_BIND_RR_2"/>
    <property type="match status" value="1"/>
</dbReference>
<dbReference type="Pfam" id="PF00379">
    <property type="entry name" value="Chitin_bind_4"/>
    <property type="match status" value="1"/>
</dbReference>
<comment type="caution">
    <text evidence="3">The sequence shown here is derived from an EMBL/GenBank/DDBJ whole genome shotgun (WGS) entry which is preliminary data.</text>
</comment>
<evidence type="ECO:0000313" key="3">
    <source>
        <dbReference type="EMBL" id="CAL4142231.1"/>
    </source>
</evidence>
<dbReference type="EMBL" id="CAXKWB010033099">
    <property type="protein sequence ID" value="CAL4142231.1"/>
    <property type="molecule type" value="Genomic_DNA"/>
</dbReference>
<evidence type="ECO:0008006" key="5">
    <source>
        <dbReference type="Google" id="ProtNLM"/>
    </source>
</evidence>